<dbReference type="EMBL" id="LKAJ01000013">
    <property type="protein sequence ID" value="KRG20322.1"/>
    <property type="molecule type" value="Genomic_DNA"/>
</dbReference>
<sequence>MRLILKQGTIPLILLVLLLFSPYHALMKDKLYADDASYLAHGFTLGLDYNLQYKDSVAEWKTQNQQAAAHPIGPGLFASPFIAAFSLLDKISNHPVIKNHTHFQYSWSFFGFAFSSVVFFVLGLYCYIKGLEDLSFKLSRKHFLFVASSFGILFYVLFRPVMGHSFEFFTIALCFWSTIKMFLTISAHEKLPYRYAFICALSIILTMQIRPANINVILLPVVMFGFLYVTQKKEMTASDLKNCLLTSMFGAVSVLICYLPFLYINEQLYGMLYPSSSAMYGPTTNPVPEITSFSDFINTLLVLLSRMPHILTICFSSEFGLAFSSAILFFGTVFLYYYLFANLKQKSVLALSTLIFLSLYIALPVVITLFWQSLGDAYGYRFLYCLFPLAILGYGFWHQQLKSYLAKVLQVTILLLCGYGLLGNMLFGLNNDLLYKSDVANSFGREGGGAVGYNFAVLESAAKPSTWVNLTATRTPGFFMMGILQMLSINPQALDLPQALAERRDKFFSQHTQPPVQTYLQALIICLFFVGSYIMLIKNDPLRK</sequence>
<name>A0A0Q9YRK1_9GAMM</name>
<feature type="transmembrane region" description="Helical" evidence="1">
    <location>
        <begin position="518"/>
        <end position="537"/>
    </location>
</feature>
<feature type="transmembrane region" description="Helical" evidence="1">
    <location>
        <begin position="310"/>
        <end position="336"/>
    </location>
</feature>
<dbReference type="EMBL" id="LKAJ02000001">
    <property type="protein sequence ID" value="MCS5712310.1"/>
    <property type="molecule type" value="Genomic_DNA"/>
</dbReference>
<reference evidence="3" key="2">
    <citation type="journal article" date="2016" name="Genome Announc.">
        <title>Draft Genome Sequences of Two Novel Amoeba-Resistant Intranuclear Bacteria, 'Candidatus Berkiella cookevillensis' and 'Candidatus Berkiella aquae'.</title>
        <authorList>
            <person name="Mehari Y.T."/>
            <person name="Arivett B.A."/>
            <person name="Farone A.L."/>
            <person name="Gunderson J.H."/>
            <person name="Farone M.B."/>
        </authorList>
    </citation>
    <scope>NUCLEOTIDE SEQUENCE</scope>
    <source>
        <strain evidence="3">HT99</strain>
    </source>
</reference>
<evidence type="ECO:0000256" key="1">
    <source>
        <dbReference type="SAM" id="Phobius"/>
    </source>
</evidence>
<protein>
    <recommendedName>
        <fullName evidence="5">Glycosyltransferase RgtA/B/C/D-like domain-containing protein</fullName>
    </recommendedName>
</protein>
<reference evidence="3" key="3">
    <citation type="submission" date="2021-06" db="EMBL/GenBank/DDBJ databases">
        <title>Genomic Description and Analysis of Intracellular Bacteria, Candidatus Berkiella cookevillensis and Candidatus Berkiella aquae.</title>
        <authorList>
            <person name="Kidane D.T."/>
            <person name="Mehari Y.T."/>
            <person name="Rice F.C."/>
            <person name="Arivett B.A."/>
            <person name="Farone A.L."/>
            <person name="Berk S.G."/>
            <person name="Farone M.B."/>
        </authorList>
    </citation>
    <scope>NUCLEOTIDE SEQUENCE</scope>
    <source>
        <strain evidence="3">HT99</strain>
    </source>
</reference>
<dbReference type="AlphaFoldDB" id="A0A0Q9YRK1"/>
<keyword evidence="1" id="KW-0472">Membrane</keyword>
<proteinExistence type="predicted"/>
<feature type="transmembrane region" description="Helical" evidence="1">
    <location>
        <begin position="109"/>
        <end position="131"/>
    </location>
</feature>
<dbReference type="Proteomes" id="UP000051497">
    <property type="component" value="Unassembled WGS sequence"/>
</dbReference>
<evidence type="ECO:0000313" key="2">
    <source>
        <dbReference type="EMBL" id="KRG20322.1"/>
    </source>
</evidence>
<keyword evidence="1" id="KW-0812">Transmembrane</keyword>
<comment type="caution">
    <text evidence="2">The sequence shown here is derived from an EMBL/GenBank/DDBJ whole genome shotgun (WGS) entry which is preliminary data.</text>
</comment>
<feature type="transmembrane region" description="Helical" evidence="1">
    <location>
        <begin position="214"/>
        <end position="231"/>
    </location>
</feature>
<keyword evidence="1" id="KW-1133">Transmembrane helix</keyword>
<organism evidence="2">
    <name type="scientific">Candidatus Berkiella aquae</name>
    <dbReference type="NCBI Taxonomy" id="295108"/>
    <lineage>
        <taxon>Bacteria</taxon>
        <taxon>Pseudomonadati</taxon>
        <taxon>Pseudomonadota</taxon>
        <taxon>Gammaproteobacteria</taxon>
        <taxon>Candidatus Berkiellales</taxon>
        <taxon>Candidatus Berkiellaceae</taxon>
        <taxon>Candidatus Berkiella</taxon>
    </lineage>
</organism>
<feature type="transmembrane region" description="Helical" evidence="1">
    <location>
        <begin position="143"/>
        <end position="162"/>
    </location>
</feature>
<feature type="transmembrane region" description="Helical" evidence="1">
    <location>
        <begin position="168"/>
        <end position="185"/>
    </location>
</feature>
<feature type="transmembrane region" description="Helical" evidence="1">
    <location>
        <begin position="377"/>
        <end position="397"/>
    </location>
</feature>
<feature type="transmembrane region" description="Helical" evidence="1">
    <location>
        <begin position="348"/>
        <end position="371"/>
    </location>
</feature>
<feature type="transmembrane region" description="Helical" evidence="1">
    <location>
        <begin position="243"/>
        <end position="264"/>
    </location>
</feature>
<feature type="transmembrane region" description="Helical" evidence="1">
    <location>
        <begin position="404"/>
        <end position="427"/>
    </location>
</feature>
<gene>
    <name evidence="3" type="ORF">HT99x_012785</name>
    <name evidence="2" type="ORF">HT99x_02572</name>
</gene>
<dbReference type="STRING" id="295108.HT99x_02572"/>
<dbReference type="RefSeq" id="WP_075067177.1">
    <property type="nucleotide sequence ID" value="NZ_LKAJ02000001.1"/>
</dbReference>
<keyword evidence="4" id="KW-1185">Reference proteome</keyword>
<evidence type="ECO:0008006" key="5">
    <source>
        <dbReference type="Google" id="ProtNLM"/>
    </source>
</evidence>
<reference evidence="2" key="1">
    <citation type="submission" date="2015-09" db="EMBL/GenBank/DDBJ databases">
        <title>Draft Genome Sequences of Two Novel Amoeba-resistant Intranuclear Bacteria, Candidatus Berkiella cookevillensis and Candidatus Berkiella aquae.</title>
        <authorList>
            <person name="Mehari Y.T."/>
            <person name="Arivett B.A."/>
            <person name="Farone A.L."/>
            <person name="Gunderson J.H."/>
            <person name="Farone M.B."/>
        </authorList>
    </citation>
    <scope>NUCLEOTIDE SEQUENCE [LARGE SCALE GENOMIC DNA]</scope>
    <source>
        <strain evidence="2">HT99</strain>
    </source>
</reference>
<evidence type="ECO:0000313" key="3">
    <source>
        <dbReference type="EMBL" id="MCS5712310.1"/>
    </source>
</evidence>
<accession>A0A0Q9YRK1</accession>
<evidence type="ECO:0000313" key="4">
    <source>
        <dbReference type="Proteomes" id="UP000051497"/>
    </source>
</evidence>